<dbReference type="OrthoDB" id="9785745at2"/>
<dbReference type="PRINTS" id="PR00039">
    <property type="entry name" value="HTHLYSR"/>
</dbReference>
<sequence length="299" mass="33779">MNTTLRVFVEVVERGNFSRAAEALYMTQPAVSQYIKNLERDMGVQVLDRSNKVIRLTKEGRIVYEHAKEMIGHFETMHHLLHDLEHEPKGDLSIGASYTFGEYVLPRVIAQLLKGYPEIQPSITIGNTQEIAEQVADMKLDIGIVEGDVDDAQLQVESLAADRMCVIASHDHHLTHQGDVKASQLEEETWIIREKGSGTREATEKLFEQMGIDPPHRMEFGSTQIIKESVEAGLGITLLSLWAIRKELSINTLATMEVEEGTVDRNFSILLKDKPMHTRSTLVLKEVLKKFVDHRHSSV</sequence>
<dbReference type="Gene3D" id="1.10.10.10">
    <property type="entry name" value="Winged helix-like DNA-binding domain superfamily/Winged helix DNA-binding domain"/>
    <property type="match status" value="1"/>
</dbReference>
<proteinExistence type="inferred from homology"/>
<feature type="domain" description="HTH lysR-type" evidence="5">
    <location>
        <begin position="1"/>
        <end position="57"/>
    </location>
</feature>
<dbReference type="Gene3D" id="3.40.190.10">
    <property type="entry name" value="Periplasmic binding protein-like II"/>
    <property type="match status" value="2"/>
</dbReference>
<dbReference type="FunFam" id="1.10.10.10:FF:000001">
    <property type="entry name" value="LysR family transcriptional regulator"/>
    <property type="match status" value="1"/>
</dbReference>
<dbReference type="Proteomes" id="UP000030403">
    <property type="component" value="Unassembled WGS sequence"/>
</dbReference>
<gene>
    <name evidence="6" type="ORF">N783_08675</name>
</gene>
<dbReference type="GO" id="GO:0000976">
    <property type="term" value="F:transcription cis-regulatory region binding"/>
    <property type="evidence" value="ECO:0007669"/>
    <property type="project" value="TreeGrafter"/>
</dbReference>
<dbReference type="RefSeq" id="WP_027446640.1">
    <property type="nucleotide sequence ID" value="NZ_AULJ01000038.1"/>
</dbReference>
<dbReference type="EMBL" id="AVPF01000020">
    <property type="protein sequence ID" value="KGX88314.1"/>
    <property type="molecule type" value="Genomic_DNA"/>
</dbReference>
<accession>A0A0A5G8D0</accession>
<evidence type="ECO:0000256" key="1">
    <source>
        <dbReference type="ARBA" id="ARBA00009437"/>
    </source>
</evidence>
<organism evidence="6 7">
    <name type="scientific">Pontibacillus marinus BH030004 = DSM 16465</name>
    <dbReference type="NCBI Taxonomy" id="1385511"/>
    <lineage>
        <taxon>Bacteria</taxon>
        <taxon>Bacillati</taxon>
        <taxon>Bacillota</taxon>
        <taxon>Bacilli</taxon>
        <taxon>Bacillales</taxon>
        <taxon>Bacillaceae</taxon>
        <taxon>Pontibacillus</taxon>
    </lineage>
</organism>
<dbReference type="PROSITE" id="PS50931">
    <property type="entry name" value="HTH_LYSR"/>
    <property type="match status" value="1"/>
</dbReference>
<keyword evidence="3" id="KW-0238">DNA-binding</keyword>
<dbReference type="Pfam" id="PF03466">
    <property type="entry name" value="LysR_substrate"/>
    <property type="match status" value="1"/>
</dbReference>
<evidence type="ECO:0000256" key="4">
    <source>
        <dbReference type="ARBA" id="ARBA00023163"/>
    </source>
</evidence>
<dbReference type="InterPro" id="IPR036388">
    <property type="entry name" value="WH-like_DNA-bd_sf"/>
</dbReference>
<comment type="similarity">
    <text evidence="1">Belongs to the LysR transcriptional regulatory family.</text>
</comment>
<dbReference type="eggNOG" id="COG0583">
    <property type="taxonomic scope" value="Bacteria"/>
</dbReference>
<evidence type="ECO:0000256" key="3">
    <source>
        <dbReference type="ARBA" id="ARBA00023125"/>
    </source>
</evidence>
<dbReference type="STRING" id="1385511.GCA_000425225_02996"/>
<reference evidence="6 7" key="1">
    <citation type="submission" date="2013-08" db="EMBL/GenBank/DDBJ databases">
        <authorList>
            <person name="Huang J."/>
            <person name="Wang G."/>
        </authorList>
    </citation>
    <scope>NUCLEOTIDE SEQUENCE [LARGE SCALE GENOMIC DNA]</scope>
    <source>
        <strain evidence="6 7">BH030004</strain>
    </source>
</reference>
<protein>
    <submittedName>
        <fullName evidence="6">Transcriptional regulator</fullName>
    </submittedName>
</protein>
<keyword evidence="7" id="KW-1185">Reference proteome</keyword>
<name>A0A0A5G8D0_9BACI</name>
<keyword evidence="4" id="KW-0804">Transcription</keyword>
<evidence type="ECO:0000259" key="5">
    <source>
        <dbReference type="PROSITE" id="PS50931"/>
    </source>
</evidence>
<dbReference type="CDD" id="cd08420">
    <property type="entry name" value="PBP2_CysL_like"/>
    <property type="match status" value="1"/>
</dbReference>
<keyword evidence="2" id="KW-0805">Transcription regulation</keyword>
<evidence type="ECO:0000313" key="6">
    <source>
        <dbReference type="EMBL" id="KGX88314.1"/>
    </source>
</evidence>
<comment type="caution">
    <text evidence="6">The sequence shown here is derived from an EMBL/GenBank/DDBJ whole genome shotgun (WGS) entry which is preliminary data.</text>
</comment>
<dbReference type="InterPro" id="IPR005119">
    <property type="entry name" value="LysR_subst-bd"/>
</dbReference>
<dbReference type="PANTHER" id="PTHR30126">
    <property type="entry name" value="HTH-TYPE TRANSCRIPTIONAL REGULATOR"/>
    <property type="match status" value="1"/>
</dbReference>
<evidence type="ECO:0000256" key="2">
    <source>
        <dbReference type="ARBA" id="ARBA00023015"/>
    </source>
</evidence>
<dbReference type="GO" id="GO:0003700">
    <property type="term" value="F:DNA-binding transcription factor activity"/>
    <property type="evidence" value="ECO:0007669"/>
    <property type="project" value="InterPro"/>
</dbReference>
<dbReference type="InterPro" id="IPR036390">
    <property type="entry name" value="WH_DNA-bd_sf"/>
</dbReference>
<dbReference type="PANTHER" id="PTHR30126:SF39">
    <property type="entry name" value="HTH-TYPE TRANSCRIPTIONAL REGULATOR CYSL"/>
    <property type="match status" value="1"/>
</dbReference>
<dbReference type="InterPro" id="IPR000847">
    <property type="entry name" value="LysR_HTH_N"/>
</dbReference>
<dbReference type="AlphaFoldDB" id="A0A0A5G8D0"/>
<dbReference type="SUPFAM" id="SSF53850">
    <property type="entry name" value="Periplasmic binding protein-like II"/>
    <property type="match status" value="1"/>
</dbReference>
<dbReference type="SUPFAM" id="SSF46785">
    <property type="entry name" value="Winged helix' DNA-binding domain"/>
    <property type="match status" value="1"/>
</dbReference>
<evidence type="ECO:0000313" key="7">
    <source>
        <dbReference type="Proteomes" id="UP000030403"/>
    </source>
</evidence>
<dbReference type="Pfam" id="PF00126">
    <property type="entry name" value="HTH_1"/>
    <property type="match status" value="1"/>
</dbReference>